<feature type="transmembrane region" description="Helical" evidence="2">
    <location>
        <begin position="222"/>
        <end position="243"/>
    </location>
</feature>
<dbReference type="PANTHER" id="PTHR43592:SF15">
    <property type="entry name" value="CAAX AMINO TERMINAL PROTEASE FAMILY PROTEIN"/>
    <property type="match status" value="1"/>
</dbReference>
<feature type="transmembrane region" description="Helical" evidence="2">
    <location>
        <begin position="114"/>
        <end position="132"/>
    </location>
</feature>
<keyword evidence="2" id="KW-0472">Membrane</keyword>
<dbReference type="PANTHER" id="PTHR43592">
    <property type="entry name" value="CAAX AMINO TERMINAL PROTEASE"/>
    <property type="match status" value="1"/>
</dbReference>
<proteinExistence type="predicted"/>
<keyword evidence="2" id="KW-1133">Transmembrane helix</keyword>
<feature type="transmembrane region" description="Helical" evidence="2">
    <location>
        <begin position="325"/>
        <end position="343"/>
    </location>
</feature>
<dbReference type="InterPro" id="IPR003675">
    <property type="entry name" value="Rce1/LyrA-like_dom"/>
</dbReference>
<dbReference type="Pfam" id="PF10708">
    <property type="entry name" value="DUF2510"/>
    <property type="match status" value="2"/>
</dbReference>
<dbReference type="Proteomes" id="UP000222056">
    <property type="component" value="Unassembled WGS sequence"/>
</dbReference>
<evidence type="ECO:0000259" key="3">
    <source>
        <dbReference type="Pfam" id="PF02517"/>
    </source>
</evidence>
<evidence type="ECO:0000259" key="4">
    <source>
        <dbReference type="Pfam" id="PF10708"/>
    </source>
</evidence>
<dbReference type="InterPro" id="IPR018929">
    <property type="entry name" value="DUF2510"/>
</dbReference>
<feature type="domain" description="DUF2510" evidence="4">
    <location>
        <begin position="60"/>
        <end position="90"/>
    </location>
</feature>
<accession>A0A1H6FIQ9</accession>
<evidence type="ECO:0000313" key="5">
    <source>
        <dbReference type="EMBL" id="SEH10727.1"/>
    </source>
</evidence>
<name>A0A1H6FIQ9_THEAL</name>
<organism evidence="5 6">
    <name type="scientific">Thermoleophilum album</name>
    <dbReference type="NCBI Taxonomy" id="29539"/>
    <lineage>
        <taxon>Bacteria</taxon>
        <taxon>Bacillati</taxon>
        <taxon>Actinomycetota</taxon>
        <taxon>Thermoleophilia</taxon>
        <taxon>Thermoleophilales</taxon>
        <taxon>Thermoleophilaceae</taxon>
        <taxon>Thermoleophilum</taxon>
    </lineage>
</organism>
<evidence type="ECO:0000256" key="2">
    <source>
        <dbReference type="SAM" id="Phobius"/>
    </source>
</evidence>
<dbReference type="GO" id="GO:0080120">
    <property type="term" value="P:CAAX-box protein maturation"/>
    <property type="evidence" value="ECO:0007669"/>
    <property type="project" value="UniProtKB-ARBA"/>
</dbReference>
<dbReference type="Pfam" id="PF02517">
    <property type="entry name" value="Rce1-like"/>
    <property type="match status" value="1"/>
</dbReference>
<feature type="transmembrane region" description="Helical" evidence="2">
    <location>
        <begin position="181"/>
        <end position="202"/>
    </location>
</feature>
<evidence type="ECO:0000256" key="1">
    <source>
        <dbReference type="SAM" id="MobiDB-lite"/>
    </source>
</evidence>
<feature type="compositionally biased region" description="Basic and acidic residues" evidence="1">
    <location>
        <begin position="1"/>
        <end position="14"/>
    </location>
</feature>
<protein>
    <recommendedName>
        <fullName evidence="7">Membrane protease YdiL, CAAX protease family</fullName>
    </recommendedName>
</protein>
<reference evidence="6" key="1">
    <citation type="submission" date="2016-10" db="EMBL/GenBank/DDBJ databases">
        <authorList>
            <person name="Varghese N."/>
            <person name="Submissions S."/>
        </authorList>
    </citation>
    <scope>NUCLEOTIDE SEQUENCE [LARGE SCALE GENOMIC DNA]</scope>
    <source>
        <strain evidence="6">ATCC 35263</strain>
    </source>
</reference>
<keyword evidence="6" id="KW-1185">Reference proteome</keyword>
<feature type="region of interest" description="Disordered" evidence="1">
    <location>
        <begin position="82"/>
        <end position="105"/>
    </location>
</feature>
<feature type="domain" description="CAAX prenyl protease 2/Lysostaphin resistance protein A-like" evidence="3">
    <location>
        <begin position="224"/>
        <end position="313"/>
    </location>
</feature>
<keyword evidence="2" id="KW-0812">Transmembrane</keyword>
<feature type="transmembrane region" description="Helical" evidence="2">
    <location>
        <begin position="138"/>
        <end position="160"/>
    </location>
</feature>
<dbReference type="EMBL" id="FNWJ01000001">
    <property type="protein sequence ID" value="SEH10727.1"/>
    <property type="molecule type" value="Genomic_DNA"/>
</dbReference>
<gene>
    <name evidence="5" type="ORF">SAMN02745716_0530</name>
</gene>
<feature type="region of interest" description="Disordered" evidence="1">
    <location>
        <begin position="1"/>
        <end position="25"/>
    </location>
</feature>
<sequence length="356" mass="38832">MEHIRGRQIERDRLPPPPDHAAGWKLDPRDRRYLRYWDGRSWTDAVAPAAPGGAAVAAPPGWYGDPANASLQRLWDGQRWTDQTRPAATQRRGPPPPSEHPFEGPDWPAWSGPLAFIAAAIGGLLAALPLILSKERDPVWWIGSTFGQELLFVLLALAVAARSARPRPWHFGLAGTTPRQLATWLAVAVGGYSVFILPALLASGETDRREVLPELAGRSDAAVLWLLAALIVVTAPITEEFFFRGFFYRALRNQLEFAPAVLANGLVFGLAHLPSEPGAFVPLTLFGALLCIVYERTGSLLPAITIHSLNNTIVLAFPAHLPVQALTLGLPVILGSLVLSLTLRDTPMRERDRSYG</sequence>
<dbReference type="GO" id="GO:0004175">
    <property type="term" value="F:endopeptidase activity"/>
    <property type="evidence" value="ECO:0007669"/>
    <property type="project" value="UniProtKB-ARBA"/>
</dbReference>
<evidence type="ECO:0008006" key="7">
    <source>
        <dbReference type="Google" id="ProtNLM"/>
    </source>
</evidence>
<feature type="domain" description="DUF2510" evidence="4">
    <location>
        <begin position="22"/>
        <end position="54"/>
    </location>
</feature>
<dbReference type="AlphaFoldDB" id="A0A1H6FIQ9"/>
<dbReference type="RefSeq" id="WP_093115973.1">
    <property type="nucleotide sequence ID" value="NZ_FNWJ01000001.1"/>
</dbReference>
<dbReference type="OrthoDB" id="2680086at2"/>
<evidence type="ECO:0000313" key="6">
    <source>
        <dbReference type="Proteomes" id="UP000222056"/>
    </source>
</evidence>